<dbReference type="NCBIfam" id="TIGR00229">
    <property type="entry name" value="sensory_box"/>
    <property type="match status" value="1"/>
</dbReference>
<dbReference type="Pfam" id="PF00563">
    <property type="entry name" value="EAL"/>
    <property type="match status" value="1"/>
</dbReference>
<feature type="transmembrane region" description="Helical" evidence="1">
    <location>
        <begin position="23"/>
        <end position="45"/>
    </location>
</feature>
<protein>
    <submittedName>
        <fullName evidence="6">EAL domain-containing protein</fullName>
    </submittedName>
</protein>
<dbReference type="SUPFAM" id="SSF55073">
    <property type="entry name" value="Nucleotide cyclase"/>
    <property type="match status" value="1"/>
</dbReference>
<dbReference type="InterPro" id="IPR043128">
    <property type="entry name" value="Rev_trsase/Diguanyl_cyclase"/>
</dbReference>
<evidence type="ECO:0000259" key="3">
    <source>
        <dbReference type="PROSITE" id="PS50113"/>
    </source>
</evidence>
<dbReference type="PROSITE" id="PS50112">
    <property type="entry name" value="PAS"/>
    <property type="match status" value="1"/>
</dbReference>
<dbReference type="InterPro" id="IPR001633">
    <property type="entry name" value="EAL_dom"/>
</dbReference>
<dbReference type="Pfam" id="PF08448">
    <property type="entry name" value="PAS_4"/>
    <property type="match status" value="1"/>
</dbReference>
<dbReference type="SUPFAM" id="SSF55785">
    <property type="entry name" value="PYP-like sensor domain (PAS domain)"/>
    <property type="match status" value="1"/>
</dbReference>
<feature type="domain" description="PAC" evidence="3">
    <location>
        <begin position="302"/>
        <end position="354"/>
    </location>
</feature>
<sequence length="799" mass="87292">MREWLVPWRAASEGGVVRPPRKLWLGLAALLFFLSVGVSFGFIATQYRREVMIERTGMWLTGQASIEAARFNTVLTQFQGGQAPGWRLSERFEILYSRVKLLDTVQPDSDSPQITLLRQMQPGMMERLDTLDAELTALLGGDRTVLPQLAATFADLEGQLSEAARLLHNQARYAQTSVITGMRSLQWVLLASLAGLLLSALLLVALLIAEGRRARAMLQRSQTSARSQAEAERMLRALVGGVPAMISAFDREGRFLFINDAMARFHGVREAEVIGHTPAELGLEAGGRDLLDWALGSAGPTPHTERRVRNRQGELRTLLVTGMAVEGEEGKRGRVVLAALDITDRKEAEDRVRHLAEHDPLTDLPNRLLYAARLRARLRQARDGQGGDFALHLIDLDRFKAINDSLGHPTGDKLLLLAVERMRACLRADDLIARIGGDEFAVIQAQARGAVDAARLAERLVRIMSEPFEIDGCTIRSGVSIGSALGLRDGPTVEALQQRSDMALYRAKAEGRGRAVLFEPAMEELRRNQRMLEDDLRSALERNQLYLAYQPKYGLLADRVVGCEALLRWDHAVHGSMNPARFVPAAEEAGFAPLLTRNVLGMVCTQIRAWMAEGLEIRVAVNISATLFASGQAVQLVREALASSGVPPRLLQIELTEQVFIGNPAAARDALQALHELGVTTALDDFGTGYSSLGYLQHLAFDVLKVDRTFVQDLSRGDGNNSSWIIETILRLAHGLGAEVVAEGVETPEQLAVLRDLGCDAAQGFLLGRPMTAAALAAAFRAAPGDPAALPVMDALPRS</sequence>
<dbReference type="InterPro" id="IPR035919">
    <property type="entry name" value="EAL_sf"/>
</dbReference>
<keyword evidence="1" id="KW-0812">Transmembrane</keyword>
<evidence type="ECO:0000313" key="6">
    <source>
        <dbReference type="EMBL" id="MCI0753767.1"/>
    </source>
</evidence>
<dbReference type="InterPro" id="IPR013656">
    <property type="entry name" value="PAS_4"/>
</dbReference>
<dbReference type="CDD" id="cd01949">
    <property type="entry name" value="GGDEF"/>
    <property type="match status" value="1"/>
</dbReference>
<reference evidence="6 7" key="1">
    <citation type="submission" date="2022-03" db="EMBL/GenBank/DDBJ databases">
        <title>Complete genome analysis of Roseomonas KG 17.1 : a prolific producer of plant growth promoters.</title>
        <authorList>
            <person name="Saadouli I."/>
            <person name="Najjari A."/>
            <person name="Mosbah A."/>
            <person name="Ouzari H.I."/>
        </authorList>
    </citation>
    <scope>NUCLEOTIDE SEQUENCE [LARGE SCALE GENOMIC DNA]</scope>
    <source>
        <strain evidence="6 7">KG17-1</strain>
    </source>
</reference>
<evidence type="ECO:0000256" key="1">
    <source>
        <dbReference type="SAM" id="Phobius"/>
    </source>
</evidence>
<dbReference type="PROSITE" id="PS50887">
    <property type="entry name" value="GGDEF"/>
    <property type="match status" value="1"/>
</dbReference>
<dbReference type="PROSITE" id="PS50883">
    <property type="entry name" value="EAL"/>
    <property type="match status" value="1"/>
</dbReference>
<dbReference type="RefSeq" id="WP_120008031.1">
    <property type="nucleotide sequence ID" value="NZ_JALBUU010000004.1"/>
</dbReference>
<dbReference type="InterPro" id="IPR029787">
    <property type="entry name" value="Nucleotide_cyclase"/>
</dbReference>
<proteinExistence type="predicted"/>
<dbReference type="SMART" id="SM00267">
    <property type="entry name" value="GGDEF"/>
    <property type="match status" value="1"/>
</dbReference>
<dbReference type="Pfam" id="PF00990">
    <property type="entry name" value="GGDEF"/>
    <property type="match status" value="1"/>
</dbReference>
<keyword evidence="7" id="KW-1185">Reference proteome</keyword>
<dbReference type="CDD" id="cd01948">
    <property type="entry name" value="EAL"/>
    <property type="match status" value="1"/>
</dbReference>
<name>A0ABS9W3I1_9PROT</name>
<dbReference type="PANTHER" id="PTHR44757:SF2">
    <property type="entry name" value="BIOFILM ARCHITECTURE MAINTENANCE PROTEIN MBAA"/>
    <property type="match status" value="1"/>
</dbReference>
<dbReference type="PROSITE" id="PS50113">
    <property type="entry name" value="PAC"/>
    <property type="match status" value="1"/>
</dbReference>
<dbReference type="EMBL" id="JALBUU010000004">
    <property type="protein sequence ID" value="MCI0753767.1"/>
    <property type="molecule type" value="Genomic_DNA"/>
</dbReference>
<gene>
    <name evidence="6" type="ORF">MON41_08335</name>
</gene>
<dbReference type="Proteomes" id="UP001201985">
    <property type="component" value="Unassembled WGS sequence"/>
</dbReference>
<keyword evidence="1" id="KW-0472">Membrane</keyword>
<evidence type="ECO:0000259" key="5">
    <source>
        <dbReference type="PROSITE" id="PS50887"/>
    </source>
</evidence>
<dbReference type="Gene3D" id="3.30.70.270">
    <property type="match status" value="1"/>
</dbReference>
<comment type="caution">
    <text evidence="6">The sequence shown here is derived from an EMBL/GenBank/DDBJ whole genome shotgun (WGS) entry which is preliminary data.</text>
</comment>
<feature type="domain" description="EAL" evidence="4">
    <location>
        <begin position="529"/>
        <end position="784"/>
    </location>
</feature>
<evidence type="ECO:0000259" key="2">
    <source>
        <dbReference type="PROSITE" id="PS50112"/>
    </source>
</evidence>
<organism evidence="6 7">
    <name type="scientific">Teichococcus vastitatis</name>
    <dbReference type="NCBI Taxonomy" id="2307076"/>
    <lineage>
        <taxon>Bacteria</taxon>
        <taxon>Pseudomonadati</taxon>
        <taxon>Pseudomonadota</taxon>
        <taxon>Alphaproteobacteria</taxon>
        <taxon>Acetobacterales</taxon>
        <taxon>Roseomonadaceae</taxon>
        <taxon>Roseomonas</taxon>
    </lineage>
</organism>
<dbReference type="InterPro" id="IPR052155">
    <property type="entry name" value="Biofilm_reg_signaling"/>
</dbReference>
<feature type="domain" description="PAS" evidence="2">
    <location>
        <begin position="231"/>
        <end position="277"/>
    </location>
</feature>
<accession>A0ABS9W3I1</accession>
<dbReference type="NCBIfam" id="TIGR00254">
    <property type="entry name" value="GGDEF"/>
    <property type="match status" value="1"/>
</dbReference>
<dbReference type="CDD" id="cd00130">
    <property type="entry name" value="PAS"/>
    <property type="match status" value="1"/>
</dbReference>
<evidence type="ECO:0000259" key="4">
    <source>
        <dbReference type="PROSITE" id="PS50883"/>
    </source>
</evidence>
<dbReference type="InterPro" id="IPR035965">
    <property type="entry name" value="PAS-like_dom_sf"/>
</dbReference>
<evidence type="ECO:0000313" key="7">
    <source>
        <dbReference type="Proteomes" id="UP001201985"/>
    </source>
</evidence>
<feature type="domain" description="GGDEF" evidence="5">
    <location>
        <begin position="387"/>
        <end position="520"/>
    </location>
</feature>
<dbReference type="Gene3D" id="3.20.20.450">
    <property type="entry name" value="EAL domain"/>
    <property type="match status" value="1"/>
</dbReference>
<dbReference type="Gene3D" id="3.30.450.20">
    <property type="entry name" value="PAS domain"/>
    <property type="match status" value="1"/>
</dbReference>
<feature type="transmembrane region" description="Helical" evidence="1">
    <location>
        <begin position="187"/>
        <end position="209"/>
    </location>
</feature>
<dbReference type="InterPro" id="IPR000160">
    <property type="entry name" value="GGDEF_dom"/>
</dbReference>
<keyword evidence="1" id="KW-1133">Transmembrane helix</keyword>
<dbReference type="InterPro" id="IPR000014">
    <property type="entry name" value="PAS"/>
</dbReference>
<dbReference type="SMART" id="SM00052">
    <property type="entry name" value="EAL"/>
    <property type="match status" value="1"/>
</dbReference>
<dbReference type="SUPFAM" id="SSF141868">
    <property type="entry name" value="EAL domain-like"/>
    <property type="match status" value="1"/>
</dbReference>
<dbReference type="InterPro" id="IPR000700">
    <property type="entry name" value="PAS-assoc_C"/>
</dbReference>
<dbReference type="PANTHER" id="PTHR44757">
    <property type="entry name" value="DIGUANYLATE CYCLASE DGCP"/>
    <property type="match status" value="1"/>
</dbReference>